<dbReference type="GO" id="GO:0015074">
    <property type="term" value="P:DNA integration"/>
    <property type="evidence" value="ECO:0007669"/>
    <property type="project" value="InterPro"/>
</dbReference>
<protein>
    <submittedName>
        <fullName evidence="3">Transposase and inactivated derivatives, IS30 family</fullName>
    </submittedName>
</protein>
<evidence type="ECO:0000256" key="1">
    <source>
        <dbReference type="ARBA" id="ARBA00023172"/>
    </source>
</evidence>
<name>A0A1M7Q7T4_9ACTN</name>
<reference evidence="3 4" key="1">
    <citation type="submission" date="2016-11" db="EMBL/GenBank/DDBJ databases">
        <authorList>
            <person name="Jaros S."/>
            <person name="Januszkiewicz K."/>
            <person name="Wedrychowicz H."/>
        </authorList>
    </citation>
    <scope>NUCLEOTIDE SEQUENCE [LARGE SCALE GENOMIC DNA]</scope>
    <source>
        <strain evidence="3 4">CGMCC 4.2025</strain>
    </source>
</reference>
<dbReference type="InterPro" id="IPR025246">
    <property type="entry name" value="IS30-like_HTH"/>
</dbReference>
<evidence type="ECO:0000259" key="2">
    <source>
        <dbReference type="PROSITE" id="PS50994"/>
    </source>
</evidence>
<evidence type="ECO:0000313" key="4">
    <source>
        <dbReference type="Proteomes" id="UP000184111"/>
    </source>
</evidence>
<dbReference type="GO" id="GO:0004803">
    <property type="term" value="F:transposase activity"/>
    <property type="evidence" value="ECO:0007669"/>
    <property type="project" value="TreeGrafter"/>
</dbReference>
<sequence>MARLGRPGMSDTQKRELWDRWKAGESISGISRALGRPPGSIFTIVKSNGGYVPPVRQRRAGQLTLHERESISRGLARGDSIREIARTLGRAASTVSREIARNKGPARYRAVDAEDRAWDSARRRQPCLLASNRPLRDFVADKLAEDWPPEQISGHLARVFVAGSGMRVSHETIYKSLFIQARGVLAKELQKHLRSRRPTRRNIHNTVTGQWRSQIKEAVSISERPAEADDRAIPGHWEGYLLLGRGLTQIATVVERSTRFTVLVQLDRREMATVTARLSARMLDLPACLRKSLTWDRGMELAGHKDVAAATGPSVYFADPQSPWQRGTNENTNRLLRQYMPKGTSMEHLTQEDLDGIALKLNTRPRKTLDFDTPADRLEPLLR</sequence>
<dbReference type="Pfam" id="PF13936">
    <property type="entry name" value="HTH_38"/>
    <property type="match status" value="1"/>
</dbReference>
<dbReference type="InterPro" id="IPR012337">
    <property type="entry name" value="RNaseH-like_sf"/>
</dbReference>
<evidence type="ECO:0000313" key="3">
    <source>
        <dbReference type="EMBL" id="SHN26651.1"/>
    </source>
</evidence>
<gene>
    <name evidence="3" type="ORF">SAMN05216499_13042</name>
</gene>
<keyword evidence="1" id="KW-0233">DNA recombination</keyword>
<proteinExistence type="predicted"/>
<dbReference type="RefSeq" id="WP_073502287.1">
    <property type="nucleotide sequence ID" value="NZ_FRBI01000030.1"/>
</dbReference>
<keyword evidence="4" id="KW-1185">Reference proteome</keyword>
<dbReference type="InterPro" id="IPR053392">
    <property type="entry name" value="Transposase_IS30-like"/>
</dbReference>
<dbReference type="OrthoDB" id="9803231at2"/>
<dbReference type="Gene3D" id="3.30.420.10">
    <property type="entry name" value="Ribonuclease H-like superfamily/Ribonuclease H"/>
    <property type="match status" value="1"/>
</dbReference>
<dbReference type="AlphaFoldDB" id="A0A1M7Q7T4"/>
<dbReference type="GO" id="GO:0005829">
    <property type="term" value="C:cytosol"/>
    <property type="evidence" value="ECO:0007669"/>
    <property type="project" value="TreeGrafter"/>
</dbReference>
<accession>A0A1M7Q7T4</accession>
<dbReference type="NCBIfam" id="NF033563">
    <property type="entry name" value="transpos_IS30"/>
    <property type="match status" value="1"/>
</dbReference>
<dbReference type="GO" id="GO:0006310">
    <property type="term" value="P:DNA recombination"/>
    <property type="evidence" value="ECO:0007669"/>
    <property type="project" value="UniProtKB-KW"/>
</dbReference>
<dbReference type="Proteomes" id="UP000184111">
    <property type="component" value="Unassembled WGS sequence"/>
</dbReference>
<dbReference type="EMBL" id="FRBI01000030">
    <property type="protein sequence ID" value="SHN26651.1"/>
    <property type="molecule type" value="Genomic_DNA"/>
</dbReference>
<dbReference type="PROSITE" id="PS50994">
    <property type="entry name" value="INTEGRASE"/>
    <property type="match status" value="1"/>
</dbReference>
<dbReference type="InterPro" id="IPR036397">
    <property type="entry name" value="RNaseH_sf"/>
</dbReference>
<dbReference type="InterPro" id="IPR051917">
    <property type="entry name" value="Transposase-Integrase"/>
</dbReference>
<dbReference type="PANTHER" id="PTHR10948">
    <property type="entry name" value="TRANSPOSASE"/>
    <property type="match status" value="1"/>
</dbReference>
<dbReference type="GO" id="GO:0003676">
    <property type="term" value="F:nucleic acid binding"/>
    <property type="evidence" value="ECO:0007669"/>
    <property type="project" value="InterPro"/>
</dbReference>
<dbReference type="PANTHER" id="PTHR10948:SF23">
    <property type="entry name" value="TRANSPOSASE INSI FOR INSERTION SEQUENCE ELEMENT IS30A-RELATED"/>
    <property type="match status" value="1"/>
</dbReference>
<dbReference type="STRING" id="310782.SAMN05216499_13042"/>
<dbReference type="SUPFAM" id="SSF53098">
    <property type="entry name" value="Ribonuclease H-like"/>
    <property type="match status" value="1"/>
</dbReference>
<feature type="domain" description="Integrase catalytic" evidence="2">
    <location>
        <begin position="221"/>
        <end position="382"/>
    </location>
</feature>
<dbReference type="GO" id="GO:0032196">
    <property type="term" value="P:transposition"/>
    <property type="evidence" value="ECO:0007669"/>
    <property type="project" value="TreeGrafter"/>
</dbReference>
<dbReference type="InterPro" id="IPR001584">
    <property type="entry name" value="Integrase_cat-core"/>
</dbReference>
<organism evidence="3 4">
    <name type="scientific">Actinacidiphila paucisporea</name>
    <dbReference type="NCBI Taxonomy" id="310782"/>
    <lineage>
        <taxon>Bacteria</taxon>
        <taxon>Bacillati</taxon>
        <taxon>Actinomycetota</taxon>
        <taxon>Actinomycetes</taxon>
        <taxon>Kitasatosporales</taxon>
        <taxon>Streptomycetaceae</taxon>
        <taxon>Actinacidiphila</taxon>
    </lineage>
</organism>